<evidence type="ECO:0000256" key="2">
    <source>
        <dbReference type="ARBA" id="ARBA00007375"/>
    </source>
</evidence>
<feature type="transmembrane region" description="Helical" evidence="6">
    <location>
        <begin position="167"/>
        <end position="188"/>
    </location>
</feature>
<sequence length="219" mass="22870">MPSVALLLLAALSGALTILAAPWAWALPPLAWVCKPLTTALLIAWAARRGHGDPMRRPLLLGLALSWVGDVALLWPQQGFLPGLVSFLAAHLAYGVALWRGGARPWWPAIALYGAVALGVLQHLWPGIAPALQGPVVAYVLALAGMAALAAARWWRQRSAGAAGPAWGAAGGALFMLSDATLAVDRFAAPVPMASLWILASYWCAQACIASALPPRAAR</sequence>
<dbReference type="GO" id="GO:0016020">
    <property type="term" value="C:membrane"/>
    <property type="evidence" value="ECO:0007669"/>
    <property type="project" value="UniProtKB-SubCell"/>
</dbReference>
<accession>A0A941BMC1</accession>
<keyword evidence="8" id="KW-1185">Reference proteome</keyword>
<keyword evidence="3 6" id="KW-0812">Transmembrane</keyword>
<evidence type="ECO:0000256" key="6">
    <source>
        <dbReference type="SAM" id="Phobius"/>
    </source>
</evidence>
<evidence type="ECO:0000313" key="8">
    <source>
        <dbReference type="Proteomes" id="UP000676246"/>
    </source>
</evidence>
<dbReference type="RefSeq" id="WP_210855397.1">
    <property type="nucleotide sequence ID" value="NZ_JAGQDD010000013.1"/>
</dbReference>
<dbReference type="EMBL" id="JAGQDD010000013">
    <property type="protein sequence ID" value="MBQ0932104.1"/>
    <property type="molecule type" value="Genomic_DNA"/>
</dbReference>
<evidence type="ECO:0000256" key="3">
    <source>
        <dbReference type="ARBA" id="ARBA00022692"/>
    </source>
</evidence>
<keyword evidence="4 6" id="KW-1133">Transmembrane helix</keyword>
<organism evidence="7 8">
    <name type="scientific">Ideonella alba</name>
    <dbReference type="NCBI Taxonomy" id="2824118"/>
    <lineage>
        <taxon>Bacteria</taxon>
        <taxon>Pseudomonadati</taxon>
        <taxon>Pseudomonadota</taxon>
        <taxon>Betaproteobacteria</taxon>
        <taxon>Burkholderiales</taxon>
        <taxon>Sphaerotilaceae</taxon>
        <taxon>Ideonella</taxon>
    </lineage>
</organism>
<evidence type="ECO:0000256" key="4">
    <source>
        <dbReference type="ARBA" id="ARBA00022989"/>
    </source>
</evidence>
<feature type="transmembrane region" description="Helical" evidence="6">
    <location>
        <begin position="106"/>
        <end position="125"/>
    </location>
</feature>
<dbReference type="Pfam" id="PF07947">
    <property type="entry name" value="YhhN"/>
    <property type="match status" value="1"/>
</dbReference>
<dbReference type="Proteomes" id="UP000676246">
    <property type="component" value="Unassembled WGS sequence"/>
</dbReference>
<feature type="transmembrane region" description="Helical" evidence="6">
    <location>
        <begin position="137"/>
        <end position="155"/>
    </location>
</feature>
<gene>
    <name evidence="7" type="ORF">KAK03_16610</name>
</gene>
<reference evidence="7 8" key="1">
    <citation type="submission" date="2021-04" db="EMBL/GenBank/DDBJ databases">
        <title>The genome sequence of Ideonella sp. 3Y2.</title>
        <authorList>
            <person name="Liu Y."/>
        </authorList>
    </citation>
    <scope>NUCLEOTIDE SEQUENCE [LARGE SCALE GENOMIC DNA]</scope>
    <source>
        <strain evidence="7 8">3Y2</strain>
    </source>
</reference>
<dbReference type="PANTHER" id="PTHR31885">
    <property type="entry name" value="GH04784P"/>
    <property type="match status" value="1"/>
</dbReference>
<comment type="similarity">
    <text evidence="2">Belongs to the TMEM86 family.</text>
</comment>
<evidence type="ECO:0000256" key="5">
    <source>
        <dbReference type="ARBA" id="ARBA00023136"/>
    </source>
</evidence>
<feature type="transmembrane region" description="Helical" evidence="6">
    <location>
        <begin position="81"/>
        <end position="99"/>
    </location>
</feature>
<name>A0A941BMC1_9BURK</name>
<feature type="transmembrane region" description="Helical" evidence="6">
    <location>
        <begin position="194"/>
        <end position="213"/>
    </location>
</feature>
<dbReference type="InterPro" id="IPR012506">
    <property type="entry name" value="TMEM86B-like"/>
</dbReference>
<comment type="subcellular location">
    <subcellularLocation>
        <location evidence="1">Membrane</location>
        <topology evidence="1">Multi-pass membrane protein</topology>
    </subcellularLocation>
</comment>
<dbReference type="GO" id="GO:0016787">
    <property type="term" value="F:hydrolase activity"/>
    <property type="evidence" value="ECO:0007669"/>
    <property type="project" value="TreeGrafter"/>
</dbReference>
<evidence type="ECO:0000313" key="7">
    <source>
        <dbReference type="EMBL" id="MBQ0932104.1"/>
    </source>
</evidence>
<keyword evidence="5 6" id="KW-0472">Membrane</keyword>
<dbReference type="AlphaFoldDB" id="A0A941BMC1"/>
<protein>
    <submittedName>
        <fullName evidence="7">Lysoplasmalogenase</fullName>
    </submittedName>
</protein>
<dbReference type="PANTHER" id="PTHR31885:SF6">
    <property type="entry name" value="GH04784P"/>
    <property type="match status" value="1"/>
</dbReference>
<comment type="caution">
    <text evidence="7">The sequence shown here is derived from an EMBL/GenBank/DDBJ whole genome shotgun (WGS) entry which is preliminary data.</text>
</comment>
<proteinExistence type="inferred from homology"/>
<evidence type="ECO:0000256" key="1">
    <source>
        <dbReference type="ARBA" id="ARBA00004141"/>
    </source>
</evidence>